<keyword evidence="1" id="KW-0812">Transmembrane</keyword>
<dbReference type="Proteomes" id="UP000006875">
    <property type="component" value="Chromosome"/>
</dbReference>
<dbReference type="EMBL" id="CP002281">
    <property type="protein sequence ID" value="ADO82875.1"/>
    <property type="molecule type" value="Genomic_DNA"/>
</dbReference>
<keyword evidence="1" id="KW-1133">Transmembrane helix</keyword>
<evidence type="ECO:0000313" key="2">
    <source>
        <dbReference type="EMBL" id="ADO82875.1"/>
    </source>
</evidence>
<reference evidence="2 3" key="1">
    <citation type="journal article" date="2010" name="Stand. Genomic Sci.">
        <title>Complete genome sequence of Ilyobacter polytropus type strain (CuHbu1).</title>
        <authorList>
            <person name="Sikorski J."/>
            <person name="Chertkov O."/>
            <person name="Lapidus A."/>
            <person name="Nolan M."/>
            <person name="Lucas S."/>
            <person name="Del Rio T.G."/>
            <person name="Tice H."/>
            <person name="Cheng J.F."/>
            <person name="Tapia R."/>
            <person name="Han C."/>
            <person name="Goodwin L."/>
            <person name="Pitluck S."/>
            <person name="Liolios K."/>
            <person name="Ivanova N."/>
            <person name="Mavromatis K."/>
            <person name="Mikhailova N."/>
            <person name="Pati A."/>
            <person name="Chen A."/>
            <person name="Palaniappan K."/>
            <person name="Land M."/>
            <person name="Hauser L."/>
            <person name="Chang Y.J."/>
            <person name="Jeffries C.D."/>
            <person name="Brambilla E."/>
            <person name="Yasawong M."/>
            <person name="Rohde M."/>
            <person name="Pukall R."/>
            <person name="Spring S."/>
            <person name="Goker M."/>
            <person name="Woyke T."/>
            <person name="Bristow J."/>
            <person name="Eisen J.A."/>
            <person name="Markowitz V."/>
            <person name="Hugenholtz P."/>
            <person name="Kyrpides N.C."/>
            <person name="Klenk H.P."/>
        </authorList>
    </citation>
    <scope>NUCLEOTIDE SEQUENCE [LARGE SCALE GENOMIC DNA]</scope>
    <source>
        <strain evidence="3">ATCC 51220 / DSM 2926 / LMG 16218 / CuHBu1</strain>
    </source>
</reference>
<evidence type="ECO:0000256" key="1">
    <source>
        <dbReference type="SAM" id="Phobius"/>
    </source>
</evidence>
<feature type="transmembrane region" description="Helical" evidence="1">
    <location>
        <begin position="6"/>
        <end position="22"/>
    </location>
</feature>
<proteinExistence type="predicted"/>
<dbReference type="AlphaFoldDB" id="E3H7H9"/>
<name>E3H7H9_ILYPC</name>
<evidence type="ECO:0000313" key="3">
    <source>
        <dbReference type="Proteomes" id="UP000006875"/>
    </source>
</evidence>
<sequence length="57" mass="6838">MKLLKSFLRVIMFCIVTLIYAYNMDRRLYKVAVNDLTMSEEKNSGISTYFLHLKMKR</sequence>
<gene>
    <name evidence="2" type="ordered locus">Ilyop_1094</name>
</gene>
<keyword evidence="1" id="KW-0472">Membrane</keyword>
<protein>
    <submittedName>
        <fullName evidence="2">Uncharacterized protein</fullName>
    </submittedName>
</protein>
<dbReference type="STRING" id="572544.Ilyop_1094"/>
<keyword evidence="3" id="KW-1185">Reference proteome</keyword>
<accession>E3H7H9</accession>
<organism evidence="2 3">
    <name type="scientific">Ilyobacter polytropus (strain ATCC 51220 / DSM 2926 / LMG 16218 / CuHBu1)</name>
    <dbReference type="NCBI Taxonomy" id="572544"/>
    <lineage>
        <taxon>Bacteria</taxon>
        <taxon>Fusobacteriati</taxon>
        <taxon>Fusobacteriota</taxon>
        <taxon>Fusobacteriia</taxon>
        <taxon>Fusobacteriales</taxon>
        <taxon>Fusobacteriaceae</taxon>
        <taxon>Ilyobacter</taxon>
    </lineage>
</organism>
<dbReference type="KEGG" id="ipo:Ilyop_1094"/>
<dbReference type="HOGENOM" id="CLU_2990600_0_0_0"/>